<dbReference type="AlphaFoldDB" id="A0A7W6MI57"/>
<dbReference type="Proteomes" id="UP000524492">
    <property type="component" value="Unassembled WGS sequence"/>
</dbReference>
<sequence length="185" mass="19657">MSSGKATSIGFRDVLLCLNAVLGALVLIVLSAINPAAKDDPAQLPGNLVASIAWPAGSTDVDLWVQYGDDLAVGYSHRSDRVWSLLRDDLGTANDDTPLNAESAFTRGLPDGEYAINVRCFGCAKVPVPVSVEVRLAEGGVVWRATVDLLKDKQERTAIRFRMAGGQVVPGSASSVFKQMKRGEG</sequence>
<comment type="caution">
    <text evidence="1">The sequence shown here is derived from an EMBL/GenBank/DDBJ whole genome shotgun (WGS) entry which is preliminary data.</text>
</comment>
<proteinExistence type="predicted"/>
<dbReference type="EMBL" id="JACIFV010000009">
    <property type="protein sequence ID" value="MBB4192819.1"/>
    <property type="molecule type" value="Genomic_DNA"/>
</dbReference>
<dbReference type="RefSeq" id="WP_184457113.1">
    <property type="nucleotide sequence ID" value="NZ_JACIFV010000009.1"/>
</dbReference>
<organism evidence="1 2">
    <name type="scientific">Rhizobium aethiopicum</name>
    <dbReference type="NCBI Taxonomy" id="1138170"/>
    <lineage>
        <taxon>Bacteria</taxon>
        <taxon>Pseudomonadati</taxon>
        <taxon>Pseudomonadota</taxon>
        <taxon>Alphaproteobacteria</taxon>
        <taxon>Hyphomicrobiales</taxon>
        <taxon>Rhizobiaceae</taxon>
        <taxon>Rhizobium/Agrobacterium group</taxon>
        <taxon>Rhizobium</taxon>
    </lineage>
</organism>
<protein>
    <submittedName>
        <fullName evidence="1">Uncharacterized protein</fullName>
    </submittedName>
</protein>
<reference evidence="1 2" key="1">
    <citation type="submission" date="2020-08" db="EMBL/GenBank/DDBJ databases">
        <title>Genomic Encyclopedia of Type Strains, Phase IV (KMG-V): Genome sequencing to study the core and pangenomes of soil and plant-associated prokaryotes.</title>
        <authorList>
            <person name="Whitman W."/>
        </authorList>
    </citation>
    <scope>NUCLEOTIDE SEQUENCE [LARGE SCALE GENOMIC DNA]</scope>
    <source>
        <strain evidence="1 2">SEMIA 4074</strain>
    </source>
</reference>
<name>A0A7W6MI57_9HYPH</name>
<evidence type="ECO:0000313" key="1">
    <source>
        <dbReference type="EMBL" id="MBB4192819.1"/>
    </source>
</evidence>
<evidence type="ECO:0000313" key="2">
    <source>
        <dbReference type="Proteomes" id="UP000524492"/>
    </source>
</evidence>
<accession>A0A7W6MI57</accession>
<keyword evidence="2" id="KW-1185">Reference proteome</keyword>
<gene>
    <name evidence="1" type="ORF">GGD53_002979</name>
</gene>